<evidence type="ECO:0000256" key="1">
    <source>
        <dbReference type="SAM" id="MobiDB-lite"/>
    </source>
</evidence>
<feature type="region of interest" description="Disordered" evidence="1">
    <location>
        <begin position="90"/>
        <end position="114"/>
    </location>
</feature>
<name>A0AAD9REL1_9HYME</name>
<protein>
    <submittedName>
        <fullName evidence="2">Uncharacterized protein</fullName>
    </submittedName>
</protein>
<proteinExistence type="predicted"/>
<comment type="caution">
    <text evidence="2">The sequence shown here is derived from an EMBL/GenBank/DDBJ whole genome shotgun (WGS) entry which is preliminary data.</text>
</comment>
<reference evidence="2" key="1">
    <citation type="submission" date="2021-08" db="EMBL/GenBank/DDBJ databases">
        <authorList>
            <person name="Misof B."/>
            <person name="Oliver O."/>
            <person name="Podsiadlowski L."/>
            <person name="Donath A."/>
            <person name="Peters R."/>
            <person name="Mayer C."/>
            <person name="Rust J."/>
            <person name="Gunkel S."/>
            <person name="Lesny P."/>
            <person name="Martin S."/>
            <person name="Oeyen J.P."/>
            <person name="Petersen M."/>
            <person name="Panagiotis P."/>
            <person name="Wilbrandt J."/>
            <person name="Tanja T."/>
        </authorList>
    </citation>
    <scope>NUCLEOTIDE SEQUENCE</scope>
    <source>
        <strain evidence="2">GBR_01_08_01A</strain>
        <tissue evidence="2">Thorax + abdomen</tissue>
    </source>
</reference>
<accession>A0AAD9REL1</accession>
<dbReference type="Proteomes" id="UP001258017">
    <property type="component" value="Unassembled WGS sequence"/>
</dbReference>
<organism evidence="2 3">
    <name type="scientific">Odynerus spinipes</name>
    <dbReference type="NCBI Taxonomy" id="1348599"/>
    <lineage>
        <taxon>Eukaryota</taxon>
        <taxon>Metazoa</taxon>
        <taxon>Ecdysozoa</taxon>
        <taxon>Arthropoda</taxon>
        <taxon>Hexapoda</taxon>
        <taxon>Insecta</taxon>
        <taxon>Pterygota</taxon>
        <taxon>Neoptera</taxon>
        <taxon>Endopterygota</taxon>
        <taxon>Hymenoptera</taxon>
        <taxon>Apocrita</taxon>
        <taxon>Aculeata</taxon>
        <taxon>Vespoidea</taxon>
        <taxon>Vespidae</taxon>
        <taxon>Eumeninae</taxon>
        <taxon>Odynerus</taxon>
    </lineage>
</organism>
<feature type="compositionally biased region" description="Polar residues" evidence="1">
    <location>
        <begin position="90"/>
        <end position="107"/>
    </location>
</feature>
<gene>
    <name evidence="2" type="ORF">KPH14_012625</name>
</gene>
<dbReference type="EMBL" id="JAIFRP010000423">
    <property type="protein sequence ID" value="KAK2578324.1"/>
    <property type="molecule type" value="Genomic_DNA"/>
</dbReference>
<evidence type="ECO:0000313" key="2">
    <source>
        <dbReference type="EMBL" id="KAK2578324.1"/>
    </source>
</evidence>
<reference evidence="2" key="2">
    <citation type="journal article" date="2023" name="Commun. Biol.">
        <title>Intrasexual cuticular hydrocarbon dimorphism in a wasp sheds light on hydrocarbon biosynthesis genes in Hymenoptera.</title>
        <authorList>
            <person name="Moris V.C."/>
            <person name="Podsiadlowski L."/>
            <person name="Martin S."/>
            <person name="Oeyen J.P."/>
            <person name="Donath A."/>
            <person name="Petersen M."/>
            <person name="Wilbrandt J."/>
            <person name="Misof B."/>
            <person name="Liedtke D."/>
            <person name="Thamm M."/>
            <person name="Scheiner R."/>
            <person name="Schmitt T."/>
            <person name="Niehuis O."/>
        </authorList>
    </citation>
    <scope>NUCLEOTIDE SEQUENCE</scope>
    <source>
        <strain evidence="2">GBR_01_08_01A</strain>
    </source>
</reference>
<evidence type="ECO:0000313" key="3">
    <source>
        <dbReference type="Proteomes" id="UP001258017"/>
    </source>
</evidence>
<dbReference type="AlphaFoldDB" id="A0AAD9REL1"/>
<sequence>MNSRSQRSDTTCPLFGLYSPLDCKQLPTLKDVIKYILFVKNELQVKYNGKHPSNSEAFAIRNDRRIVIGAVDKEETSKIQKRLERKIQKSSVTMKNDLQRTSGSSVWLPQLPPDEPKRCQNLKSEVSVDFSEPSTSSRKRNTLSLPSVARVCDRYGLSSRSAAAVTSAVLQDVGIITSSDTSLVIDKNKIHRALSKSRNRLQQNDNMPTIKSIYFDGRKDKTLVLEKIIDRFHRKEISEEHISILCEPGSVYLGHVTPTSSTGKGISDSLMNFIRINDWELQEIVCVGCDGTATNTGCKGGAIRYLEQQLGRLLQWLICLLHANELPLRHLFTTLDGSTSGPREYSGPIGKALVSCESKSVVTFASMPTNIPEIEQNVVD</sequence>
<keyword evidence="3" id="KW-1185">Reference proteome</keyword>